<dbReference type="EMBL" id="JANHOG010000269">
    <property type="protein sequence ID" value="KAJ3556114.1"/>
    <property type="molecule type" value="Genomic_DNA"/>
</dbReference>
<reference evidence="1" key="1">
    <citation type="submission" date="2022-07" db="EMBL/GenBank/DDBJ databases">
        <title>Genome Sequence of Phlebia brevispora.</title>
        <authorList>
            <person name="Buettner E."/>
        </authorList>
    </citation>
    <scope>NUCLEOTIDE SEQUENCE</scope>
    <source>
        <strain evidence="1">MPL23</strain>
    </source>
</reference>
<keyword evidence="2" id="KW-1185">Reference proteome</keyword>
<dbReference type="Proteomes" id="UP001148662">
    <property type="component" value="Unassembled WGS sequence"/>
</dbReference>
<proteinExistence type="predicted"/>
<evidence type="ECO:0000313" key="1">
    <source>
        <dbReference type="EMBL" id="KAJ3556114.1"/>
    </source>
</evidence>
<evidence type="ECO:0000313" key="2">
    <source>
        <dbReference type="Proteomes" id="UP001148662"/>
    </source>
</evidence>
<comment type="caution">
    <text evidence="1">The sequence shown here is derived from an EMBL/GenBank/DDBJ whole genome shotgun (WGS) entry which is preliminary data.</text>
</comment>
<organism evidence="1 2">
    <name type="scientific">Phlebia brevispora</name>
    <dbReference type="NCBI Taxonomy" id="194682"/>
    <lineage>
        <taxon>Eukaryota</taxon>
        <taxon>Fungi</taxon>
        <taxon>Dikarya</taxon>
        <taxon>Basidiomycota</taxon>
        <taxon>Agaricomycotina</taxon>
        <taxon>Agaricomycetes</taxon>
        <taxon>Polyporales</taxon>
        <taxon>Meruliaceae</taxon>
        <taxon>Phlebia</taxon>
    </lineage>
</organism>
<name>A0ACC1T950_9APHY</name>
<accession>A0ACC1T950</accession>
<sequence length="1438" mass="161470">MADVEMKPVEEKNEGKEKDVGEESKPEEVKKEPPTVPEEIKSNVTLIERAVSTLEPRFTLRVLRTLATLRKRLDASNLVEAIEGVYPPDSPVKKSLLSWLPKPSVQEQKMEVDTAARTSHKELPTEHVAEVDIYLRLLILHHLTTAPATYPQAMKLAQETVQKMQSLNRRSMDPIAAKIWSAVERTYEVAGELADARPLFLAAQRTAALRHDDETQASLINRLLRNYLHYNLYDQADKLVSKTTFPSSAVNAQHARYHYYLGRIRAVQLNYTAAHTNLLQAIRRAPPPTTAPGFYQAVHKLSVVVELLMGDIPDRSLFRHPVLENALSGYFEIVKGIVSLLILPTTWSNILSFLAVRTGSLSQFQATLSKHTAQFEADKTYSLIVRLRQNVIKTGIRRLSLSYSRISLRDICVKLHLDSEEDAEYIVGKAIRDGVIEGRIVHEQGWMECGSQKGGYGFDVTDVFMRRIQYCLELHNQSVKAMRYPLNKQRKELDAEEMARQREAEIIRHLRHGGGGFDDADPTLGEGYYEKKEGKAAKRRRIGRACDMCRLKKIRCDGQRGPGQKCSNCSVYDDECTFVQDAPKRQSRPRGYVQRLESRVAAMEELLAKLCPASDLSRELDAALDNHVRLGGSDFDDSDLSGDEAEDEDEAEGEILDNTGRERVNSGRSRDAFTYAIPPAFSPSTPLSSTRTRSPPVTSGLSSPTVDSGSQSVTLYDSQTSTTNRKPSDAQEEELESSDDEVKARQALSKLSMDPGNIPTRYFGKSSNVIILKKALEMKCAYAYGVLPKSEDSSGPLNEEELVLREKVRTFDARMKAGIGTSLDLAKHRMISSQCVCPLECPVHPWARAFKPQRPILKFPEPDLLYTLIELYFTYYNTYTPILHRGLFLAALAEGLQFHNYDFGSVVLMVCALGARFSDDRRVLLEEEEEEDGPKVAWVDEDSADNDEDICDQLPEKEKRDTHGWHSAGWKWFRQVRIGCRALVTPPSLYDLQIACLASIYFRGSSAPEASRTVTGLGLRLAQDLGAHRKKIYSSTPSEEQELLKRAFCFDVDLPIDCDDEYWVTVDPNMAFKQPPGKPSLITYFNCALRLNQINAFAMRTIYSTNKSKALLGFIGPQWEQRIVAELDSALNAWLDAVPEHLRWDPQNPNEVFLHQSANLYALFYSLQITVHRPFIPSPRKPSRTSFPSLAICTNAARSCVHVLDAVYKRSGAKKRDACKHGIVLMLNMWGSGSPVTKHTLKEMEDIHKVMEMLKAVEPRWHTAGRLWDMLHELAIVGELPLLETDSAQLYYPPRRSQPTRPWILSSRPDVPNDHSSLPHLHAPKPISPAAEPFPASAFAASNPDTPPQSSTYQDSATPFAFPPPPIPSSAVPARPDDTLTMWSNAPAGFEWDDWGNYITNFNAPEATATDFAQGNIYNGIPPTNTPSKIFTFYDSPM</sequence>
<gene>
    <name evidence="1" type="ORF">NM688_g2202</name>
</gene>
<protein>
    <submittedName>
        <fullName evidence="1">Uncharacterized protein</fullName>
    </submittedName>
</protein>